<gene>
    <name evidence="5" type="ORF">S01H1_78235</name>
</gene>
<organism evidence="5">
    <name type="scientific">marine sediment metagenome</name>
    <dbReference type="NCBI Taxonomy" id="412755"/>
    <lineage>
        <taxon>unclassified sequences</taxon>
        <taxon>metagenomes</taxon>
        <taxon>ecological metagenomes</taxon>
    </lineage>
</organism>
<evidence type="ECO:0000256" key="2">
    <source>
        <dbReference type="ARBA" id="ARBA00022737"/>
    </source>
</evidence>
<keyword evidence="1" id="KW-0732">Signal</keyword>
<proteinExistence type="predicted"/>
<dbReference type="EMBL" id="BARS01052637">
    <property type="protein sequence ID" value="GAG44240.1"/>
    <property type="molecule type" value="Genomic_DNA"/>
</dbReference>
<name>X0XM43_9ZZZZ</name>
<feature type="region of interest" description="Disordered" evidence="4">
    <location>
        <begin position="32"/>
        <end position="57"/>
    </location>
</feature>
<dbReference type="Gene3D" id="2.130.10.130">
    <property type="entry name" value="Integrin alpha, N-terminal"/>
    <property type="match status" value="1"/>
</dbReference>
<dbReference type="PROSITE" id="PS51470">
    <property type="entry name" value="FG_GAP"/>
    <property type="match status" value="1"/>
</dbReference>
<evidence type="ECO:0000256" key="4">
    <source>
        <dbReference type="SAM" id="MobiDB-lite"/>
    </source>
</evidence>
<dbReference type="InterPro" id="IPR013519">
    <property type="entry name" value="Int_alpha_beta-p"/>
</dbReference>
<keyword evidence="3" id="KW-0325">Glycoprotein</keyword>
<accession>X0XM43</accession>
<protein>
    <recommendedName>
        <fullName evidence="6">VCBS repeat-containing protein</fullName>
    </recommendedName>
</protein>
<dbReference type="InterPro" id="IPR028994">
    <property type="entry name" value="Integrin_alpha_N"/>
</dbReference>
<feature type="non-terminal residue" evidence="5">
    <location>
        <position position="130"/>
    </location>
</feature>
<evidence type="ECO:0000313" key="5">
    <source>
        <dbReference type="EMBL" id="GAG44240.1"/>
    </source>
</evidence>
<comment type="caution">
    <text evidence="5">The sequence shown here is derived from an EMBL/GenBank/DDBJ whole genome shotgun (WGS) entry which is preliminary data.</text>
</comment>
<reference evidence="5" key="1">
    <citation type="journal article" date="2014" name="Front. Microbiol.">
        <title>High frequency of phylogenetically diverse reductive dehalogenase-homologous genes in deep subseafloor sedimentary metagenomes.</title>
        <authorList>
            <person name="Kawai M."/>
            <person name="Futagami T."/>
            <person name="Toyoda A."/>
            <person name="Takaki Y."/>
            <person name="Nishi S."/>
            <person name="Hori S."/>
            <person name="Arai W."/>
            <person name="Tsubouchi T."/>
            <person name="Morono Y."/>
            <person name="Uchiyama I."/>
            <person name="Ito T."/>
            <person name="Fujiyama A."/>
            <person name="Inagaki F."/>
            <person name="Takami H."/>
        </authorList>
    </citation>
    <scope>NUCLEOTIDE SEQUENCE</scope>
    <source>
        <strain evidence="5">Expedition CK06-06</strain>
    </source>
</reference>
<dbReference type="InterPro" id="IPR013517">
    <property type="entry name" value="FG-GAP"/>
</dbReference>
<evidence type="ECO:0008006" key="6">
    <source>
        <dbReference type="Google" id="ProtNLM"/>
    </source>
</evidence>
<evidence type="ECO:0000256" key="3">
    <source>
        <dbReference type="ARBA" id="ARBA00023180"/>
    </source>
</evidence>
<dbReference type="Pfam" id="PF01839">
    <property type="entry name" value="FG-GAP"/>
    <property type="match status" value="1"/>
</dbReference>
<sequence>MRTALAAAFLLALSGAVLLLSVACAPEQEEVPLTATPPLPTDASPLPGQPEDQSVPVRPGYVLQGFPHVRASFGYSLAAGDINGDGYDDVIVGAPWPEVTPGKVLAFLGGEELGAEPDAILSDPKGEFRP</sequence>
<dbReference type="SUPFAM" id="SSF69318">
    <property type="entry name" value="Integrin alpha N-terminal domain"/>
    <property type="match status" value="1"/>
</dbReference>
<keyword evidence="2" id="KW-0677">Repeat</keyword>
<dbReference type="AlphaFoldDB" id="X0XM43"/>
<dbReference type="PROSITE" id="PS51257">
    <property type="entry name" value="PROKAR_LIPOPROTEIN"/>
    <property type="match status" value="1"/>
</dbReference>
<evidence type="ECO:0000256" key="1">
    <source>
        <dbReference type="ARBA" id="ARBA00022729"/>
    </source>
</evidence>
<dbReference type="SMART" id="SM00191">
    <property type="entry name" value="Int_alpha"/>
    <property type="match status" value="1"/>
</dbReference>